<name>A0ABT8LH69_9BACT</name>
<keyword evidence="13" id="KW-1185">Reference proteome</keyword>
<keyword evidence="7 11" id="KW-0274">FAD</keyword>
<dbReference type="SUPFAM" id="SSF143631">
    <property type="entry name" value="ApbE-like"/>
    <property type="match status" value="1"/>
</dbReference>
<comment type="catalytic activity">
    <reaction evidence="10 11">
        <text>L-threonyl-[protein] + FAD = FMN-L-threonyl-[protein] + AMP + H(+)</text>
        <dbReference type="Rhea" id="RHEA:36847"/>
        <dbReference type="Rhea" id="RHEA-COMP:11060"/>
        <dbReference type="Rhea" id="RHEA-COMP:11061"/>
        <dbReference type="ChEBI" id="CHEBI:15378"/>
        <dbReference type="ChEBI" id="CHEBI:30013"/>
        <dbReference type="ChEBI" id="CHEBI:57692"/>
        <dbReference type="ChEBI" id="CHEBI:74257"/>
        <dbReference type="ChEBI" id="CHEBI:456215"/>
        <dbReference type="EC" id="2.7.1.180"/>
    </reaction>
</comment>
<keyword evidence="4 11" id="KW-0285">Flavoprotein</keyword>
<comment type="similarity">
    <text evidence="11">Belongs to the ApbE family.</text>
</comment>
<evidence type="ECO:0000313" key="13">
    <source>
        <dbReference type="Proteomes" id="UP001172083"/>
    </source>
</evidence>
<sequence>MKKVFNIKRIFPLLVILVLLFVWQYRKKSQKPVNFHITGTTMGKIGYNVKYIDEKTGHNYKPEIDSLLTSFNQSLSPYIPDSEISKFNSNTLLKYESEFFWPVLKESKKVFENTGGAFDPTIMPLVNAWGFGPQKSEQPDSSTIEELKKLVGFNNIFFDSLAICKLEKDVKLDFSAIAKGYAVDLVVDYLSSQGIDNIFVEIGGEVAAKGFNTAENKSWTVGVEDPTKPLDERALFTAFPLNDRAIATSGNYRNFRIVNGRKVSHTISPYTGYPVEHSLLSASVFSDRCIMADAYATAFMVVGLEKSIEIIEKIPKLEAFLIFSDRQGRLKTYVSESLQGEPLK</sequence>
<evidence type="ECO:0000256" key="3">
    <source>
        <dbReference type="ARBA" id="ARBA00016337"/>
    </source>
</evidence>
<evidence type="ECO:0000256" key="5">
    <source>
        <dbReference type="ARBA" id="ARBA00022679"/>
    </source>
</evidence>
<protein>
    <recommendedName>
        <fullName evidence="3 11">FAD:protein FMN transferase</fullName>
        <ecNumber evidence="2 11">2.7.1.180</ecNumber>
    </recommendedName>
    <alternativeName>
        <fullName evidence="9 11">Flavin transferase</fullName>
    </alternativeName>
</protein>
<keyword evidence="5 11" id="KW-0808">Transferase</keyword>
<evidence type="ECO:0000256" key="8">
    <source>
        <dbReference type="ARBA" id="ARBA00022842"/>
    </source>
</evidence>
<keyword evidence="8 11" id="KW-0460">Magnesium</keyword>
<organism evidence="12 13">
    <name type="scientific">Agaribacillus aureus</name>
    <dbReference type="NCBI Taxonomy" id="3051825"/>
    <lineage>
        <taxon>Bacteria</taxon>
        <taxon>Pseudomonadati</taxon>
        <taxon>Bacteroidota</taxon>
        <taxon>Cytophagia</taxon>
        <taxon>Cytophagales</taxon>
        <taxon>Splendidivirgaceae</taxon>
        <taxon>Agaribacillus</taxon>
    </lineage>
</organism>
<evidence type="ECO:0000256" key="1">
    <source>
        <dbReference type="ARBA" id="ARBA00001946"/>
    </source>
</evidence>
<evidence type="ECO:0000256" key="9">
    <source>
        <dbReference type="ARBA" id="ARBA00031306"/>
    </source>
</evidence>
<evidence type="ECO:0000256" key="2">
    <source>
        <dbReference type="ARBA" id="ARBA00011955"/>
    </source>
</evidence>
<comment type="cofactor">
    <cofactor evidence="1">
        <name>Mg(2+)</name>
        <dbReference type="ChEBI" id="CHEBI:18420"/>
    </cofactor>
</comment>
<dbReference type="EMBL" id="JAUJEB010000008">
    <property type="protein sequence ID" value="MDN5216272.1"/>
    <property type="molecule type" value="Genomic_DNA"/>
</dbReference>
<keyword evidence="6 11" id="KW-0479">Metal-binding</keyword>
<evidence type="ECO:0000256" key="4">
    <source>
        <dbReference type="ARBA" id="ARBA00022630"/>
    </source>
</evidence>
<dbReference type="PANTHER" id="PTHR30040:SF2">
    <property type="entry name" value="FAD:PROTEIN FMN TRANSFERASE"/>
    <property type="match status" value="1"/>
</dbReference>
<proteinExistence type="inferred from homology"/>
<evidence type="ECO:0000313" key="12">
    <source>
        <dbReference type="EMBL" id="MDN5216272.1"/>
    </source>
</evidence>
<evidence type="ECO:0000256" key="11">
    <source>
        <dbReference type="PIRNR" id="PIRNR006268"/>
    </source>
</evidence>
<gene>
    <name evidence="12" type="ORF">QQ020_29660</name>
</gene>
<dbReference type="PIRSF" id="PIRSF006268">
    <property type="entry name" value="ApbE"/>
    <property type="match status" value="1"/>
</dbReference>
<evidence type="ECO:0000256" key="7">
    <source>
        <dbReference type="ARBA" id="ARBA00022827"/>
    </source>
</evidence>
<dbReference type="Pfam" id="PF02424">
    <property type="entry name" value="ApbE"/>
    <property type="match status" value="1"/>
</dbReference>
<dbReference type="GO" id="GO:0016740">
    <property type="term" value="F:transferase activity"/>
    <property type="evidence" value="ECO:0007669"/>
    <property type="project" value="UniProtKB-KW"/>
</dbReference>
<reference evidence="12" key="1">
    <citation type="submission" date="2023-06" db="EMBL/GenBank/DDBJ databases">
        <title>Genomic of Agaribacillus aureum.</title>
        <authorList>
            <person name="Wang G."/>
        </authorList>
    </citation>
    <scope>NUCLEOTIDE SEQUENCE</scope>
    <source>
        <strain evidence="12">BMA12</strain>
    </source>
</reference>
<comment type="caution">
    <text evidence="12">The sequence shown here is derived from an EMBL/GenBank/DDBJ whole genome shotgun (WGS) entry which is preliminary data.</text>
</comment>
<accession>A0ABT8LH69</accession>
<evidence type="ECO:0000256" key="10">
    <source>
        <dbReference type="ARBA" id="ARBA00048540"/>
    </source>
</evidence>
<dbReference type="RefSeq" id="WP_346761609.1">
    <property type="nucleotide sequence ID" value="NZ_JAUJEB010000008.1"/>
</dbReference>
<dbReference type="Gene3D" id="3.10.520.10">
    <property type="entry name" value="ApbE-like domains"/>
    <property type="match status" value="1"/>
</dbReference>
<dbReference type="InterPro" id="IPR024932">
    <property type="entry name" value="ApbE"/>
</dbReference>
<dbReference type="PANTHER" id="PTHR30040">
    <property type="entry name" value="THIAMINE BIOSYNTHESIS LIPOPROTEIN APBE"/>
    <property type="match status" value="1"/>
</dbReference>
<evidence type="ECO:0000256" key="6">
    <source>
        <dbReference type="ARBA" id="ARBA00022723"/>
    </source>
</evidence>
<dbReference type="EC" id="2.7.1.180" evidence="2 11"/>
<dbReference type="Proteomes" id="UP001172083">
    <property type="component" value="Unassembled WGS sequence"/>
</dbReference>
<dbReference type="InterPro" id="IPR003374">
    <property type="entry name" value="ApbE-like_sf"/>
</dbReference>